<dbReference type="Proteomes" id="UP000299102">
    <property type="component" value="Unassembled WGS sequence"/>
</dbReference>
<protein>
    <submittedName>
        <fullName evidence="1">Uncharacterized protein</fullName>
    </submittedName>
</protein>
<proteinExistence type="predicted"/>
<dbReference type="AlphaFoldDB" id="A0A4C1YQ26"/>
<evidence type="ECO:0000313" key="2">
    <source>
        <dbReference type="Proteomes" id="UP000299102"/>
    </source>
</evidence>
<name>A0A4C1YQ26_EUMVA</name>
<dbReference type="EMBL" id="BGZK01001317">
    <property type="protein sequence ID" value="GBP77093.1"/>
    <property type="molecule type" value="Genomic_DNA"/>
</dbReference>
<organism evidence="1 2">
    <name type="scientific">Eumeta variegata</name>
    <name type="common">Bagworm moth</name>
    <name type="synonym">Eumeta japonica</name>
    <dbReference type="NCBI Taxonomy" id="151549"/>
    <lineage>
        <taxon>Eukaryota</taxon>
        <taxon>Metazoa</taxon>
        <taxon>Ecdysozoa</taxon>
        <taxon>Arthropoda</taxon>
        <taxon>Hexapoda</taxon>
        <taxon>Insecta</taxon>
        <taxon>Pterygota</taxon>
        <taxon>Neoptera</taxon>
        <taxon>Endopterygota</taxon>
        <taxon>Lepidoptera</taxon>
        <taxon>Glossata</taxon>
        <taxon>Ditrysia</taxon>
        <taxon>Tineoidea</taxon>
        <taxon>Psychidae</taxon>
        <taxon>Oiketicinae</taxon>
        <taxon>Eumeta</taxon>
    </lineage>
</organism>
<reference evidence="1 2" key="1">
    <citation type="journal article" date="2019" name="Commun. Biol.">
        <title>The bagworm genome reveals a unique fibroin gene that provides high tensile strength.</title>
        <authorList>
            <person name="Kono N."/>
            <person name="Nakamura H."/>
            <person name="Ohtoshi R."/>
            <person name="Tomita M."/>
            <person name="Numata K."/>
            <person name="Arakawa K."/>
        </authorList>
    </citation>
    <scope>NUCLEOTIDE SEQUENCE [LARGE SCALE GENOMIC DNA]</scope>
</reference>
<comment type="caution">
    <text evidence="1">The sequence shown here is derived from an EMBL/GenBank/DDBJ whole genome shotgun (WGS) entry which is preliminary data.</text>
</comment>
<gene>
    <name evidence="1" type="ORF">EVAR_61095_1</name>
</gene>
<keyword evidence="2" id="KW-1185">Reference proteome</keyword>
<sequence length="162" mass="18548">MMAFQVPHRLGGPEPVSRVRNTVTKLNHCGKKKIMNINVMNMTLKEGMIERGGADRKECVLPELSVLGRMKQQKLLLHIHMYVHYIPEFATSVINLEYELKRKADTLFTLQLKSLWNSSADVYLRYYVEERFSTIVDRLSRPSADIDAALGGVTRPERSTPT</sequence>
<evidence type="ECO:0000313" key="1">
    <source>
        <dbReference type="EMBL" id="GBP77093.1"/>
    </source>
</evidence>
<accession>A0A4C1YQ26</accession>